<keyword evidence="1" id="KW-0596">Phosphopantetheine</keyword>
<proteinExistence type="predicted"/>
<dbReference type="InterPro" id="IPR036291">
    <property type="entry name" value="NAD(P)-bd_dom_sf"/>
</dbReference>
<evidence type="ECO:0000313" key="7">
    <source>
        <dbReference type="Proteomes" id="UP000253410"/>
    </source>
</evidence>
<evidence type="ECO:0000313" key="6">
    <source>
        <dbReference type="EMBL" id="RBL90069.1"/>
    </source>
</evidence>
<dbReference type="RefSeq" id="WP_113618819.1">
    <property type="nucleotide sequence ID" value="NZ_QFFJ01000002.1"/>
</dbReference>
<dbReference type="InterPro" id="IPR014031">
    <property type="entry name" value="Ketoacyl_synth_C"/>
</dbReference>
<dbReference type="PANTHER" id="PTHR43775">
    <property type="entry name" value="FATTY ACID SYNTHASE"/>
    <property type="match status" value="1"/>
</dbReference>
<dbReference type="InterPro" id="IPR014030">
    <property type="entry name" value="Ketoacyl_synth_N"/>
</dbReference>
<evidence type="ECO:0000256" key="1">
    <source>
        <dbReference type="ARBA" id="ARBA00022450"/>
    </source>
</evidence>
<keyword evidence="3" id="KW-0808">Transferase</keyword>
<evidence type="ECO:0000259" key="4">
    <source>
        <dbReference type="PROSITE" id="PS50075"/>
    </source>
</evidence>
<dbReference type="CDD" id="cd00833">
    <property type="entry name" value="PKS"/>
    <property type="match status" value="1"/>
</dbReference>
<dbReference type="Pfam" id="PF07993">
    <property type="entry name" value="NAD_binding_4"/>
    <property type="match status" value="1"/>
</dbReference>
<dbReference type="Proteomes" id="UP000253410">
    <property type="component" value="Unassembled WGS sequence"/>
</dbReference>
<dbReference type="Gene3D" id="3.40.47.10">
    <property type="match status" value="1"/>
</dbReference>
<dbReference type="SUPFAM" id="SSF51735">
    <property type="entry name" value="NAD(P)-binding Rossmann-fold domains"/>
    <property type="match status" value="1"/>
</dbReference>
<dbReference type="Gene3D" id="3.40.50.720">
    <property type="entry name" value="NAD(P)-binding Rossmann-like Domain"/>
    <property type="match status" value="1"/>
</dbReference>
<dbReference type="EMBL" id="QFFJ01000002">
    <property type="protein sequence ID" value="RBL90069.1"/>
    <property type="molecule type" value="Genomic_DNA"/>
</dbReference>
<dbReference type="AlphaFoldDB" id="A0A365XUP7"/>
<feature type="domain" description="Carrier" evidence="4">
    <location>
        <begin position="721"/>
        <end position="798"/>
    </location>
</feature>
<name>A0A365XUP7_9BACT</name>
<dbReference type="GO" id="GO:0004312">
    <property type="term" value="F:fatty acid synthase activity"/>
    <property type="evidence" value="ECO:0007669"/>
    <property type="project" value="TreeGrafter"/>
</dbReference>
<dbReference type="InterPro" id="IPR036736">
    <property type="entry name" value="ACP-like_sf"/>
</dbReference>
<reference evidence="6 7" key="1">
    <citation type="submission" date="2018-05" db="EMBL/GenBank/DDBJ databases">
        <title>Chitinophaga sp. K3CV102501T nov., isolated from isolated from a monsoon evergreen broad-leaved forest soil.</title>
        <authorList>
            <person name="Lv Y."/>
        </authorList>
    </citation>
    <scope>NUCLEOTIDE SEQUENCE [LARGE SCALE GENOMIC DNA]</scope>
    <source>
        <strain evidence="6 7">GDMCC 1.1325</strain>
    </source>
</reference>
<keyword evidence="7" id="KW-1185">Reference proteome</keyword>
<dbReference type="InterPro" id="IPR020841">
    <property type="entry name" value="PKS_Beta-ketoAc_synthase_dom"/>
</dbReference>
<sequence length="1233" mass="138458">MYKSIAIIGLSYELPGIRNWSELSRSLKSKGTNIGTLSPGRLQDIYDKYGPVEMDTGGFIDRVDLFDNEYFDVTEREAVKMYPEHRLFLLHALRAFYDAGYTEKDLEGSGTGIFLASGKSQYLSFLDGQYDFFNGLTGIEATRLAKFLDLRGPAVTVNTTCSSSLVALHNACMSLEQRECDMVLTGGVRIGTITKERAGDFAIMSRTGACRPFDKDADGTMNGEGAVCMVLKRLEDAIRDEDPIYATIEGSAVNHGGARISSLTAPSIEAQKEVILKAWENARVDPKDIRFIEAHGTGTILGDPIEFSGISEAFTEKGVTGLTCKISSVKAQIGHLDTLCGLAGLLRVIAALNNKIIPPQANFAVINEHIEETDNVIEVQREPEYWDAGNGIRIGGVSSFGLTGTNVHMVVAHKEEESRLAADSDLYFLQLGAPTPERLSDIKQEISNVLENNRHTNLDALSRKLNRLYNVGKYNEGLSFTDSASLLKGLQQPVAVPEKETIFLLMDLDLQEYDRELIGTIFNENSLIKKCWEDLVGAAYLPERISDDKVTSVLFQYVLYKYLLSIPEGKMQVVTRQGEGILQQLLNNKVRPADIVQDPSLIIDNENSFNRQNFEYYLFKNFRQQRVILVDFSKGRQMQFPDADNVINISGGFERKERFLLYSELLASGRSPLKVPNVPVFLYDAQFPVYKLSRFWPKNVPSANVGQKATEPVEKIDKGVLTLAEIEARLKPIWKKLLEIEGDIAADDDFFEQGGDSLAGLDLLGQLNKEFKKNLIIYEEMFSYSTFGGLCGVLHDRLTGITVMPKLQAPVSANVAEKATGTVAVVKESEDATFRENKYKALLDTIQQSGALARITHGDILITGSTGFIGSFLVKRILDSTDANIICMARDKKGQRAEERFWSVFNESFGISAHERIRVVNADITDENLLSDKESRELLKNVTTVYHAAGSPAFVGNPNLQEHISFKGTKRIFDWALSNKIKSFNHISTIGITGNGLPEHIESFYETDLNMGQNVENYVHSATKLMAEEYINAHRSPDMGVNIFRIPNAGGRYDDGFTLLHMESNLMYMKLRRICKAGCYSDEFLEHNLNFRIVPVDMLIKVVCELSFYQHKHLSTFHLPFEKGFTMPEIIDAFIKNGIKLTKLDNNDFREYMRKWEENSEEYSVKLIKYGIYDKVRGRNYKIKTDATRLTLEKIKEPVAYDRLTYLKNVVSYCLKEGFLNTDTSLSPNFINQ</sequence>
<evidence type="ECO:0000256" key="2">
    <source>
        <dbReference type="ARBA" id="ARBA00022553"/>
    </source>
</evidence>
<evidence type="ECO:0000259" key="5">
    <source>
        <dbReference type="PROSITE" id="PS52004"/>
    </source>
</evidence>
<protein>
    <submittedName>
        <fullName evidence="6">Uncharacterized protein</fullName>
    </submittedName>
</protein>
<dbReference type="SMART" id="SM00825">
    <property type="entry name" value="PKS_KS"/>
    <property type="match status" value="1"/>
</dbReference>
<dbReference type="Pfam" id="PF00109">
    <property type="entry name" value="ketoacyl-synt"/>
    <property type="match status" value="1"/>
</dbReference>
<dbReference type="PROSITE" id="PS52004">
    <property type="entry name" value="KS3_2"/>
    <property type="match status" value="1"/>
</dbReference>
<dbReference type="SUPFAM" id="SSF47336">
    <property type="entry name" value="ACP-like"/>
    <property type="match status" value="1"/>
</dbReference>
<dbReference type="GO" id="GO:0006633">
    <property type="term" value="P:fatty acid biosynthetic process"/>
    <property type="evidence" value="ECO:0007669"/>
    <property type="project" value="TreeGrafter"/>
</dbReference>
<dbReference type="Gene3D" id="1.10.1200.10">
    <property type="entry name" value="ACP-like"/>
    <property type="match status" value="1"/>
</dbReference>
<dbReference type="Pfam" id="PF00550">
    <property type="entry name" value="PP-binding"/>
    <property type="match status" value="1"/>
</dbReference>
<dbReference type="GO" id="GO:0005737">
    <property type="term" value="C:cytoplasm"/>
    <property type="evidence" value="ECO:0007669"/>
    <property type="project" value="TreeGrafter"/>
</dbReference>
<dbReference type="OrthoDB" id="9778690at2"/>
<keyword evidence="2" id="KW-0597">Phosphoprotein</keyword>
<dbReference type="InterPro" id="IPR016039">
    <property type="entry name" value="Thiolase-like"/>
</dbReference>
<dbReference type="Pfam" id="PF02801">
    <property type="entry name" value="Ketoacyl-synt_C"/>
    <property type="match status" value="1"/>
</dbReference>
<organism evidence="6 7">
    <name type="scientific">Chitinophaga flava</name>
    <dbReference type="NCBI Taxonomy" id="2259036"/>
    <lineage>
        <taxon>Bacteria</taxon>
        <taxon>Pseudomonadati</taxon>
        <taxon>Bacteroidota</taxon>
        <taxon>Chitinophagia</taxon>
        <taxon>Chitinophagales</taxon>
        <taxon>Chitinophagaceae</taxon>
        <taxon>Chitinophaga</taxon>
    </lineage>
</organism>
<dbReference type="PROSITE" id="PS50075">
    <property type="entry name" value="CARRIER"/>
    <property type="match status" value="1"/>
</dbReference>
<dbReference type="GO" id="GO:0005886">
    <property type="term" value="C:plasma membrane"/>
    <property type="evidence" value="ECO:0007669"/>
    <property type="project" value="TreeGrafter"/>
</dbReference>
<dbReference type="GO" id="GO:0071770">
    <property type="term" value="P:DIM/DIP cell wall layer assembly"/>
    <property type="evidence" value="ECO:0007669"/>
    <property type="project" value="TreeGrafter"/>
</dbReference>
<dbReference type="InterPro" id="IPR009081">
    <property type="entry name" value="PP-bd_ACP"/>
</dbReference>
<evidence type="ECO:0000256" key="3">
    <source>
        <dbReference type="ARBA" id="ARBA00022679"/>
    </source>
</evidence>
<gene>
    <name evidence="6" type="ORF">DF182_26725</name>
</gene>
<accession>A0A365XUP7</accession>
<feature type="domain" description="Ketosynthase family 3 (KS3)" evidence="5">
    <location>
        <begin position="2"/>
        <end position="413"/>
    </location>
</feature>
<comment type="caution">
    <text evidence="6">The sequence shown here is derived from an EMBL/GenBank/DDBJ whole genome shotgun (WGS) entry which is preliminary data.</text>
</comment>
<dbReference type="InterPro" id="IPR050091">
    <property type="entry name" value="PKS_NRPS_Biosynth_Enz"/>
</dbReference>
<dbReference type="SUPFAM" id="SSF53901">
    <property type="entry name" value="Thiolase-like"/>
    <property type="match status" value="1"/>
</dbReference>
<dbReference type="InterPro" id="IPR013120">
    <property type="entry name" value="FAR_NAD-bd"/>
</dbReference>
<dbReference type="PANTHER" id="PTHR43775:SF37">
    <property type="entry name" value="SI:DKEY-61P9.11"/>
    <property type="match status" value="1"/>
</dbReference>
<dbReference type="Gene3D" id="1.10.1240.100">
    <property type="match status" value="1"/>
</dbReference>